<dbReference type="SMART" id="SM00132">
    <property type="entry name" value="LIM"/>
    <property type="match status" value="2"/>
</dbReference>
<keyword evidence="1 5" id="KW-0479">Metal-binding</keyword>
<evidence type="ECO:0000256" key="2">
    <source>
        <dbReference type="ARBA" id="ARBA00022737"/>
    </source>
</evidence>
<evidence type="ECO:0000256" key="1">
    <source>
        <dbReference type="ARBA" id="ARBA00022723"/>
    </source>
</evidence>
<keyword evidence="2" id="KW-0677">Repeat</keyword>
<dbReference type="AlphaFoldDB" id="A0A1I8EFC6"/>
<dbReference type="GO" id="GO:0003712">
    <property type="term" value="F:transcription coregulator activity"/>
    <property type="evidence" value="ECO:0007669"/>
    <property type="project" value="TreeGrafter"/>
</dbReference>
<evidence type="ECO:0000256" key="4">
    <source>
        <dbReference type="ARBA" id="ARBA00023038"/>
    </source>
</evidence>
<proteinExistence type="predicted"/>
<accession>A0A1I8EFC6</accession>
<dbReference type="Pfam" id="PF00412">
    <property type="entry name" value="LIM"/>
    <property type="match status" value="2"/>
</dbReference>
<keyword evidence="3 5" id="KW-0862">Zinc</keyword>
<dbReference type="InterPro" id="IPR001781">
    <property type="entry name" value="Znf_LIM"/>
</dbReference>
<evidence type="ECO:0000313" key="7">
    <source>
        <dbReference type="WBParaSite" id="maker-PairedContig_1795-snap-gene-0.7-mRNA-1"/>
    </source>
</evidence>
<dbReference type="PROSITE" id="PS50023">
    <property type="entry name" value="LIM_DOMAIN_2"/>
    <property type="match status" value="2"/>
</dbReference>
<evidence type="ECO:0000259" key="6">
    <source>
        <dbReference type="PROSITE" id="PS50023"/>
    </source>
</evidence>
<dbReference type="GO" id="GO:0005634">
    <property type="term" value="C:nucleus"/>
    <property type="evidence" value="ECO:0007669"/>
    <property type="project" value="TreeGrafter"/>
</dbReference>
<keyword evidence="4 5" id="KW-0440">LIM domain</keyword>
<dbReference type="GO" id="GO:0030018">
    <property type="term" value="C:Z disc"/>
    <property type="evidence" value="ECO:0007669"/>
    <property type="project" value="TreeGrafter"/>
</dbReference>
<dbReference type="PANTHER" id="PTHR24205">
    <property type="entry name" value="FOUR AND A HALF LIM DOMAINS PROTEIN"/>
    <property type="match status" value="1"/>
</dbReference>
<dbReference type="PANTHER" id="PTHR24205:SF16">
    <property type="entry name" value="GH01042P-RELATED"/>
    <property type="match status" value="1"/>
</dbReference>
<evidence type="ECO:0000256" key="5">
    <source>
        <dbReference type="PROSITE-ProRule" id="PRU00125"/>
    </source>
</evidence>
<feature type="domain" description="LIM zinc-binding" evidence="6">
    <location>
        <begin position="98"/>
        <end position="168"/>
    </location>
</feature>
<dbReference type="PROSITE" id="PS00478">
    <property type="entry name" value="LIM_DOMAIN_1"/>
    <property type="match status" value="1"/>
</dbReference>
<feature type="domain" description="LIM zinc-binding" evidence="6">
    <location>
        <begin position="169"/>
        <end position="227"/>
    </location>
</feature>
<organism evidence="7">
    <name type="scientific">Wuchereria bancrofti</name>
    <dbReference type="NCBI Taxonomy" id="6293"/>
    <lineage>
        <taxon>Eukaryota</taxon>
        <taxon>Metazoa</taxon>
        <taxon>Ecdysozoa</taxon>
        <taxon>Nematoda</taxon>
        <taxon>Chromadorea</taxon>
        <taxon>Rhabditida</taxon>
        <taxon>Spirurina</taxon>
        <taxon>Spiruromorpha</taxon>
        <taxon>Filarioidea</taxon>
        <taxon>Onchocercidae</taxon>
        <taxon>Wuchereria</taxon>
    </lineage>
</organism>
<name>A0A1I8EFC6_WUCBA</name>
<dbReference type="CDD" id="cd08368">
    <property type="entry name" value="LIM"/>
    <property type="match status" value="1"/>
</dbReference>
<dbReference type="SUPFAM" id="SSF57716">
    <property type="entry name" value="Glucocorticoid receptor-like (DNA-binding domain)"/>
    <property type="match status" value="1"/>
</dbReference>
<dbReference type="WBParaSite" id="maker-PairedContig_1795-snap-gene-0.7-mRNA-1">
    <property type="protein sequence ID" value="maker-PairedContig_1795-snap-gene-0.7-mRNA-1"/>
    <property type="gene ID" value="maker-PairedContig_1795-snap-gene-0.7"/>
</dbReference>
<dbReference type="GO" id="GO:0046872">
    <property type="term" value="F:metal ion binding"/>
    <property type="evidence" value="ECO:0007669"/>
    <property type="project" value="UniProtKB-KW"/>
</dbReference>
<reference evidence="7" key="1">
    <citation type="submission" date="2016-11" db="UniProtKB">
        <authorList>
            <consortium name="WormBaseParasite"/>
        </authorList>
    </citation>
    <scope>IDENTIFICATION</scope>
    <source>
        <strain evidence="7">pt0022</strain>
    </source>
</reference>
<protein>
    <recommendedName>
        <fullName evidence="6">LIM zinc-binding domain-containing protein</fullName>
    </recommendedName>
</protein>
<sequence>MYDELMISYEKLTIPDKEDGSGGMTPPLSLQKPHVLAHCALAIPLFAPEIAMMSKCKMQSKAETGSDSNSISKIFETSGLTLLTSNELSGKPEDRWLIRCNNCNEPVTRKQALMRNVIYSLNKIWHREHFTCVHCKCIVGFSGRPFRKYRYNNNYPICMDCYMEEFHPKCYVCKKPLRETCIKALKKYWHRCCFVCTKCHSPFENGVYLLYNDKPYDVDCYYLTRYENQFTKMINNQSGPNIDSTGIDHKTIDQITEKTEQKTQSVKSEMQFPSATTQNAEIKKHIVTPIPIKTKAIFESKSYETAISALPPSIGHIAHVKKQRKKLLQNQNQQP</sequence>
<dbReference type="Gene3D" id="2.10.110.10">
    <property type="entry name" value="Cysteine Rich Protein"/>
    <property type="match status" value="2"/>
</dbReference>
<dbReference type="STRING" id="6293.A0A1I8EFC6"/>
<evidence type="ECO:0000256" key="3">
    <source>
        <dbReference type="ARBA" id="ARBA00022833"/>
    </source>
</evidence>